<feature type="compositionally biased region" description="Polar residues" evidence="1">
    <location>
        <begin position="231"/>
        <end position="240"/>
    </location>
</feature>
<dbReference type="EMBL" id="JAHRIO010054329">
    <property type="protein sequence ID" value="MEQ2176586.1"/>
    <property type="molecule type" value="Genomic_DNA"/>
</dbReference>
<dbReference type="Proteomes" id="UP001476798">
    <property type="component" value="Unassembled WGS sequence"/>
</dbReference>
<comment type="caution">
    <text evidence="2">The sequence shown here is derived from an EMBL/GenBank/DDBJ whole genome shotgun (WGS) entry which is preliminary data.</text>
</comment>
<accession>A0ABV0NYQ7</accession>
<feature type="compositionally biased region" description="Basic and acidic residues" evidence="1">
    <location>
        <begin position="513"/>
        <end position="538"/>
    </location>
</feature>
<organism evidence="2 3">
    <name type="scientific">Goodea atripinnis</name>
    <dbReference type="NCBI Taxonomy" id="208336"/>
    <lineage>
        <taxon>Eukaryota</taxon>
        <taxon>Metazoa</taxon>
        <taxon>Chordata</taxon>
        <taxon>Craniata</taxon>
        <taxon>Vertebrata</taxon>
        <taxon>Euteleostomi</taxon>
        <taxon>Actinopterygii</taxon>
        <taxon>Neopterygii</taxon>
        <taxon>Teleostei</taxon>
        <taxon>Neoteleostei</taxon>
        <taxon>Acanthomorphata</taxon>
        <taxon>Ovalentaria</taxon>
        <taxon>Atherinomorphae</taxon>
        <taxon>Cyprinodontiformes</taxon>
        <taxon>Goodeidae</taxon>
        <taxon>Goodea</taxon>
    </lineage>
</organism>
<keyword evidence="3" id="KW-1185">Reference proteome</keyword>
<feature type="compositionally biased region" description="Polar residues" evidence="1">
    <location>
        <begin position="540"/>
        <end position="557"/>
    </location>
</feature>
<proteinExistence type="predicted"/>
<feature type="region of interest" description="Disordered" evidence="1">
    <location>
        <begin position="501"/>
        <end position="557"/>
    </location>
</feature>
<reference evidence="2 3" key="1">
    <citation type="submission" date="2021-06" db="EMBL/GenBank/DDBJ databases">
        <authorList>
            <person name="Palmer J.M."/>
        </authorList>
    </citation>
    <scope>NUCLEOTIDE SEQUENCE [LARGE SCALE GENOMIC DNA]</scope>
    <source>
        <strain evidence="2 3">GA_2019</strain>
        <tissue evidence="2">Muscle</tissue>
    </source>
</reference>
<evidence type="ECO:0000256" key="1">
    <source>
        <dbReference type="SAM" id="MobiDB-lite"/>
    </source>
</evidence>
<evidence type="ECO:0000313" key="2">
    <source>
        <dbReference type="EMBL" id="MEQ2176586.1"/>
    </source>
</evidence>
<gene>
    <name evidence="2" type="ORF">GOODEAATRI_029450</name>
</gene>
<feature type="region of interest" description="Disordered" evidence="1">
    <location>
        <begin position="213"/>
        <end position="240"/>
    </location>
</feature>
<protein>
    <submittedName>
        <fullName evidence="2">Uncharacterized protein</fullName>
    </submittedName>
</protein>
<sequence length="557" mass="61231">MSNYNKVTVIFVDFSSSALQMHPEGYSSTHTATVTNMAPIMEGTHTILLLYEPIHELSNISLYFPKRRPPIFKYKSRTSHSASAGNDLNWGKQNLAVSKQRGQSLDASGKLFNSQQATKEAVAELCLLAAEHHQLLAGLLSLCRDCANKVRMGNQDGKFQECEEGQEVYLGGRVVCDSNCSISGHKMGEAKSKKVKRLGGKKLESSEDLIHTKMKKKATKGQSHVELPTESKVSTSAPLQAQQVPKKKAYVSDCTLSSSNVRNVSKPIPTIEEPFQTIQENWDFIEDNQTFDHVMDFCNDFSECDGELGYASSSCSLIEGLNRQQSGGNLRPIKRFDSAVETLAGNGSTVHKSAQHQLYSGINQRNVGVRVVAKLQDVEGKVFHVSHANPDKALRHPGTSKSKQDTGEWGMQNGDYWFVSKDNGNKRSEGLRLPLSNTAEPSAPVRSHSKSPCSSSLAGVFNTSFPASNSLQSMSPVLSPLSTKQLSPQLNHRIVLLSGKDEDPYLDSSSNTDEPKSFNEVMDRNGNKRTVTRLDLELNKQPNNFKRNSSSNSTTTA</sequence>
<evidence type="ECO:0000313" key="3">
    <source>
        <dbReference type="Proteomes" id="UP001476798"/>
    </source>
</evidence>
<feature type="region of interest" description="Disordered" evidence="1">
    <location>
        <begin position="428"/>
        <end position="452"/>
    </location>
</feature>
<name>A0ABV0NYQ7_9TELE</name>